<reference evidence="3" key="1">
    <citation type="journal article" date="2021" name="PeerJ">
        <title>Extensive microbial diversity within the chicken gut microbiome revealed by metagenomics and culture.</title>
        <authorList>
            <person name="Gilroy R."/>
            <person name="Ravi A."/>
            <person name="Getino M."/>
            <person name="Pursley I."/>
            <person name="Horton D.L."/>
            <person name="Alikhan N.F."/>
            <person name="Baker D."/>
            <person name="Gharbi K."/>
            <person name="Hall N."/>
            <person name="Watson M."/>
            <person name="Adriaenssens E.M."/>
            <person name="Foster-Nyarko E."/>
            <person name="Jarju S."/>
            <person name="Secka A."/>
            <person name="Antonio M."/>
            <person name="Oren A."/>
            <person name="Chaudhuri R.R."/>
            <person name="La Ragione R."/>
            <person name="Hildebrand F."/>
            <person name="Pallen M.J."/>
        </authorList>
    </citation>
    <scope>NUCLEOTIDE SEQUENCE</scope>
    <source>
        <strain evidence="3">ChiGjej1B1-13045</strain>
    </source>
</reference>
<reference evidence="3" key="2">
    <citation type="submission" date="2021-04" db="EMBL/GenBank/DDBJ databases">
        <authorList>
            <person name="Gilroy R."/>
        </authorList>
    </citation>
    <scope>NUCLEOTIDE SEQUENCE</scope>
    <source>
        <strain evidence="3">ChiGjej1B1-13045</strain>
    </source>
</reference>
<protein>
    <recommendedName>
        <fullName evidence="5">EF-hand domain-containing protein</fullName>
    </recommendedName>
</protein>
<name>A0A9D2DBR7_9FIRM</name>
<proteinExistence type="predicted"/>
<feature type="compositionally biased region" description="Basic and acidic residues" evidence="1">
    <location>
        <begin position="77"/>
        <end position="90"/>
    </location>
</feature>
<dbReference type="EMBL" id="DXCD01000232">
    <property type="protein sequence ID" value="HIZ14048.1"/>
    <property type="molecule type" value="Genomic_DNA"/>
</dbReference>
<feature type="region of interest" description="Disordered" evidence="1">
    <location>
        <begin position="76"/>
        <end position="99"/>
    </location>
</feature>
<gene>
    <name evidence="3" type="ORF">H9817_09015</name>
</gene>
<accession>A0A9D2DBR7</accession>
<dbReference type="Proteomes" id="UP000824017">
    <property type="component" value="Unassembled WGS sequence"/>
</dbReference>
<feature type="signal peptide" evidence="2">
    <location>
        <begin position="1"/>
        <end position="24"/>
    </location>
</feature>
<evidence type="ECO:0000313" key="4">
    <source>
        <dbReference type="Proteomes" id="UP000824017"/>
    </source>
</evidence>
<evidence type="ECO:0008006" key="5">
    <source>
        <dbReference type="Google" id="ProtNLM"/>
    </source>
</evidence>
<evidence type="ECO:0000256" key="2">
    <source>
        <dbReference type="SAM" id="SignalP"/>
    </source>
</evidence>
<evidence type="ECO:0000256" key="1">
    <source>
        <dbReference type="SAM" id="MobiDB-lite"/>
    </source>
</evidence>
<keyword evidence="2" id="KW-0732">Signal</keyword>
<sequence>MKKVTTAIVISAFVIVLGGTAAFAAGYGRQETRGTAGNRQYSTDSACQGTGYHFTDADGDGICDYRDTAESTGVCPYHEDHMSERPHHADNAGNGAGSGTCFGHHSRHGALR</sequence>
<dbReference type="AlphaFoldDB" id="A0A9D2DBR7"/>
<comment type="caution">
    <text evidence="3">The sequence shown here is derived from an EMBL/GenBank/DDBJ whole genome shotgun (WGS) entry which is preliminary data.</text>
</comment>
<evidence type="ECO:0000313" key="3">
    <source>
        <dbReference type="EMBL" id="HIZ14048.1"/>
    </source>
</evidence>
<organism evidence="3 4">
    <name type="scientific">Candidatus Mediterraneibacter stercorigallinarum</name>
    <dbReference type="NCBI Taxonomy" id="2838686"/>
    <lineage>
        <taxon>Bacteria</taxon>
        <taxon>Bacillati</taxon>
        <taxon>Bacillota</taxon>
        <taxon>Clostridia</taxon>
        <taxon>Lachnospirales</taxon>
        <taxon>Lachnospiraceae</taxon>
        <taxon>Mediterraneibacter</taxon>
    </lineage>
</organism>
<feature type="chain" id="PRO_5038999793" description="EF-hand domain-containing protein" evidence="2">
    <location>
        <begin position="25"/>
        <end position="112"/>
    </location>
</feature>